<keyword evidence="2" id="KW-1185">Reference proteome</keyword>
<evidence type="ECO:0000313" key="2">
    <source>
        <dbReference type="Proteomes" id="UP000054324"/>
    </source>
</evidence>
<dbReference type="AlphaFoldDB" id="A0A075A6X6"/>
<name>A0A075A6X6_OPIVI</name>
<dbReference type="RefSeq" id="XP_009164801.1">
    <property type="nucleotide sequence ID" value="XM_009166537.1"/>
</dbReference>
<dbReference type="EMBL" id="KL596646">
    <property type="protein sequence ID" value="KER31410.1"/>
    <property type="molecule type" value="Genomic_DNA"/>
</dbReference>
<gene>
    <name evidence="1" type="ORF">T265_02323</name>
</gene>
<evidence type="ECO:0000313" key="1">
    <source>
        <dbReference type="EMBL" id="KER31410.1"/>
    </source>
</evidence>
<dbReference type="GeneID" id="20316511"/>
<proteinExistence type="predicted"/>
<dbReference type="KEGG" id="ovi:T265_02323"/>
<sequence length="147" mass="16836">MEHISVPKCVINSEKSMGDMQFEIAVGNPEAPLDSSNWPEAKNEVNIKLFVRSFLAVVRIIVPFHDSSGENPQAIDYQDNEHEYIVYDEVWRPKMCWEHACPLMLRFLSVLATSLFLQFLGAMPKCFHQHAYSKPSFILSDLLSTEC</sequence>
<accession>A0A075A6X6</accession>
<protein>
    <submittedName>
        <fullName evidence="1">Uncharacterized protein</fullName>
    </submittedName>
</protein>
<dbReference type="Proteomes" id="UP000054324">
    <property type="component" value="Unassembled WGS sequence"/>
</dbReference>
<organism evidence="1 2">
    <name type="scientific">Opisthorchis viverrini</name>
    <name type="common">Southeast Asian liver fluke</name>
    <dbReference type="NCBI Taxonomy" id="6198"/>
    <lineage>
        <taxon>Eukaryota</taxon>
        <taxon>Metazoa</taxon>
        <taxon>Spiralia</taxon>
        <taxon>Lophotrochozoa</taxon>
        <taxon>Platyhelminthes</taxon>
        <taxon>Trematoda</taxon>
        <taxon>Digenea</taxon>
        <taxon>Opisthorchiida</taxon>
        <taxon>Opisthorchiata</taxon>
        <taxon>Opisthorchiidae</taxon>
        <taxon>Opisthorchis</taxon>
    </lineage>
</organism>
<reference evidence="1 2" key="1">
    <citation type="submission" date="2013-11" db="EMBL/GenBank/DDBJ databases">
        <title>Opisthorchis viverrini - life in the bile duct.</title>
        <authorList>
            <person name="Young N.D."/>
            <person name="Nagarajan N."/>
            <person name="Lin S.J."/>
            <person name="Korhonen P.K."/>
            <person name="Jex A.R."/>
            <person name="Hall R.S."/>
            <person name="Safavi-Hemami H."/>
            <person name="Kaewkong W."/>
            <person name="Bertrand D."/>
            <person name="Gao S."/>
            <person name="Seet Q."/>
            <person name="Wongkham S."/>
            <person name="Teh B.T."/>
            <person name="Wongkham C."/>
            <person name="Intapan P.M."/>
            <person name="Maleewong W."/>
            <person name="Yang X."/>
            <person name="Hu M."/>
            <person name="Wang Z."/>
            <person name="Hofmann A."/>
            <person name="Sternberg P.W."/>
            <person name="Tan P."/>
            <person name="Wang J."/>
            <person name="Gasser R.B."/>
        </authorList>
    </citation>
    <scope>NUCLEOTIDE SEQUENCE [LARGE SCALE GENOMIC DNA]</scope>
</reference>
<dbReference type="CTD" id="20316511"/>